<keyword evidence="3" id="KW-1185">Reference proteome</keyword>
<protein>
    <submittedName>
        <fullName evidence="2">Uncharacterized protein</fullName>
    </submittedName>
</protein>
<feature type="region of interest" description="Disordered" evidence="1">
    <location>
        <begin position="128"/>
        <end position="308"/>
    </location>
</feature>
<feature type="compositionally biased region" description="Polar residues" evidence="1">
    <location>
        <begin position="288"/>
        <end position="300"/>
    </location>
</feature>
<feature type="compositionally biased region" description="Low complexity" evidence="1">
    <location>
        <begin position="208"/>
        <end position="221"/>
    </location>
</feature>
<dbReference type="OrthoDB" id="655030at2759"/>
<feature type="compositionally biased region" description="Pro residues" evidence="1">
    <location>
        <begin position="222"/>
        <end position="231"/>
    </location>
</feature>
<feature type="compositionally biased region" description="Low complexity" evidence="1">
    <location>
        <begin position="246"/>
        <end position="271"/>
    </location>
</feature>
<dbReference type="RefSeq" id="XP_021883479.1">
    <property type="nucleotide sequence ID" value="XM_022019776.1"/>
</dbReference>
<feature type="compositionally biased region" description="Low complexity" evidence="1">
    <location>
        <begin position="461"/>
        <end position="486"/>
    </location>
</feature>
<feature type="compositionally biased region" description="Polar residues" evidence="1">
    <location>
        <begin position="490"/>
        <end position="504"/>
    </location>
</feature>
<organism evidence="2 3">
    <name type="scientific">Lobosporangium transversale</name>
    <dbReference type="NCBI Taxonomy" id="64571"/>
    <lineage>
        <taxon>Eukaryota</taxon>
        <taxon>Fungi</taxon>
        <taxon>Fungi incertae sedis</taxon>
        <taxon>Mucoromycota</taxon>
        <taxon>Mortierellomycotina</taxon>
        <taxon>Mortierellomycetes</taxon>
        <taxon>Mortierellales</taxon>
        <taxon>Mortierellaceae</taxon>
        <taxon>Lobosporangium</taxon>
    </lineage>
</organism>
<feature type="compositionally biased region" description="Basic residues" evidence="1">
    <location>
        <begin position="234"/>
        <end position="245"/>
    </location>
</feature>
<feature type="region of interest" description="Disordered" evidence="1">
    <location>
        <begin position="451"/>
        <end position="504"/>
    </location>
</feature>
<proteinExistence type="predicted"/>
<dbReference type="EMBL" id="MCFF01000010">
    <property type="protein sequence ID" value="ORZ22925.1"/>
    <property type="molecule type" value="Genomic_DNA"/>
</dbReference>
<dbReference type="AlphaFoldDB" id="A0A1Y2GV70"/>
<dbReference type="Proteomes" id="UP000193648">
    <property type="component" value="Unassembled WGS sequence"/>
</dbReference>
<accession>A0A1Y2GV70</accession>
<evidence type="ECO:0000313" key="3">
    <source>
        <dbReference type="Proteomes" id="UP000193648"/>
    </source>
</evidence>
<comment type="caution">
    <text evidence="2">The sequence shown here is derived from an EMBL/GenBank/DDBJ whole genome shotgun (WGS) entry which is preliminary data.</text>
</comment>
<reference evidence="2 3" key="1">
    <citation type="submission" date="2016-07" db="EMBL/GenBank/DDBJ databases">
        <title>Pervasive Adenine N6-methylation of Active Genes in Fungi.</title>
        <authorList>
            <consortium name="DOE Joint Genome Institute"/>
            <person name="Mondo S.J."/>
            <person name="Dannebaum R.O."/>
            <person name="Kuo R.C."/>
            <person name="Labutti K."/>
            <person name="Haridas S."/>
            <person name="Kuo A."/>
            <person name="Salamov A."/>
            <person name="Ahrendt S.R."/>
            <person name="Lipzen A."/>
            <person name="Sullivan W."/>
            <person name="Andreopoulos W.B."/>
            <person name="Clum A."/>
            <person name="Lindquist E."/>
            <person name="Daum C."/>
            <person name="Ramamoorthy G.K."/>
            <person name="Gryganskyi A."/>
            <person name="Culley D."/>
            <person name="Magnuson J.K."/>
            <person name="James T.Y."/>
            <person name="O'Malley M.A."/>
            <person name="Stajich J.E."/>
            <person name="Spatafora J.W."/>
            <person name="Visel A."/>
            <person name="Grigoriev I.V."/>
        </authorList>
    </citation>
    <scope>NUCLEOTIDE SEQUENCE [LARGE SCALE GENOMIC DNA]</scope>
    <source>
        <strain evidence="2 3">NRRL 3116</strain>
    </source>
</reference>
<gene>
    <name evidence="2" type="ORF">BCR41DRAFT_18383</name>
</gene>
<sequence length="504" mass="56651">MKTKSMDNITRAFKRYSSERFPIAKGAVVGSRSFGRFLNVQGRLSDFIHKISFSRVPPWLLRMATDKLHLNRPQLTYLPMVPDRGAAKAHKQDYSPKYLARMANERQRASSSEASLVATAATANGISNSNATSFEKHHEPHGQFKQQQQQQQQQPQRFAPGEEGQEEGEHYRVGARRQRPRSKSHHHPRSPTSSIFSSKEILPPIGAPLSPSSSRKMSPRSLVPPPLPLEAPPRHHPTVYLHHHAPSSSRSSSSQTSPYSSSYSLAATTSPGVEEGYFSHHSSRSRRNTVGQNGRSQPSSPRAGVPPLAPFASLPIPFETLSRSPDVYAHGATTTTTTMTCTPPRSPTNATNYSERVTALLNRPSTTPIAPLTGPMAPTMTSASTPSTPIAASFKRRHMRTKSLHLEDNESLMAEILALERTTAMMKERALLREKRSLDQINTQWRQQQQYYQRLRHQHSHPLQQQQQQQQDQQQHQTQLRQPQPLSYHKLQQQRAELEQSSQL</sequence>
<evidence type="ECO:0000256" key="1">
    <source>
        <dbReference type="SAM" id="MobiDB-lite"/>
    </source>
</evidence>
<feature type="compositionally biased region" description="Basic residues" evidence="1">
    <location>
        <begin position="173"/>
        <end position="189"/>
    </location>
</feature>
<dbReference type="InParanoid" id="A0A1Y2GV70"/>
<dbReference type="GeneID" id="33561621"/>
<evidence type="ECO:0000313" key="2">
    <source>
        <dbReference type="EMBL" id="ORZ22925.1"/>
    </source>
</evidence>
<name>A0A1Y2GV70_9FUNG</name>
<feature type="compositionally biased region" description="Low complexity" evidence="1">
    <location>
        <begin position="146"/>
        <end position="156"/>
    </location>
</feature>